<name>A0ABR8GY20_9CYAN</name>
<protein>
    <recommendedName>
        <fullName evidence="3">DUF2281 domain-containing protein</fullName>
    </recommendedName>
</protein>
<proteinExistence type="predicted"/>
<gene>
    <name evidence="1" type="ORF">H6G81_27310</name>
</gene>
<sequence length="72" mass="7915">MTTKQAIFEAIEQLPEQQLADVLRYVQQLARTQKSPDPNPLPNSSSDPLANFIGAVYHGSLAANLDDKLYGD</sequence>
<organism evidence="1 2">
    <name type="scientific">Scytonema hofmannii FACHB-248</name>
    <dbReference type="NCBI Taxonomy" id="1842502"/>
    <lineage>
        <taxon>Bacteria</taxon>
        <taxon>Bacillati</taxon>
        <taxon>Cyanobacteriota</taxon>
        <taxon>Cyanophyceae</taxon>
        <taxon>Nostocales</taxon>
        <taxon>Scytonemataceae</taxon>
        <taxon>Scytonema</taxon>
    </lineage>
</organism>
<evidence type="ECO:0008006" key="3">
    <source>
        <dbReference type="Google" id="ProtNLM"/>
    </source>
</evidence>
<evidence type="ECO:0000313" key="2">
    <source>
        <dbReference type="Proteomes" id="UP000660380"/>
    </source>
</evidence>
<reference evidence="1 2" key="1">
    <citation type="journal article" date="2020" name="ISME J.">
        <title>Comparative genomics reveals insights into cyanobacterial evolution and habitat adaptation.</title>
        <authorList>
            <person name="Chen M.Y."/>
            <person name="Teng W.K."/>
            <person name="Zhao L."/>
            <person name="Hu C.X."/>
            <person name="Zhou Y.K."/>
            <person name="Han B.P."/>
            <person name="Song L.R."/>
            <person name="Shu W.S."/>
        </authorList>
    </citation>
    <scope>NUCLEOTIDE SEQUENCE [LARGE SCALE GENOMIC DNA]</scope>
    <source>
        <strain evidence="1 2">FACHB-248</strain>
    </source>
</reference>
<dbReference type="Proteomes" id="UP000660380">
    <property type="component" value="Unassembled WGS sequence"/>
</dbReference>
<keyword evidence="2" id="KW-1185">Reference proteome</keyword>
<comment type="caution">
    <text evidence="1">The sequence shown here is derived from an EMBL/GenBank/DDBJ whole genome shotgun (WGS) entry which is preliminary data.</text>
</comment>
<evidence type="ECO:0000313" key="1">
    <source>
        <dbReference type="EMBL" id="MBD2608122.1"/>
    </source>
</evidence>
<accession>A0ABR8GY20</accession>
<dbReference type="EMBL" id="JACJTA010000084">
    <property type="protein sequence ID" value="MBD2608122.1"/>
    <property type="molecule type" value="Genomic_DNA"/>
</dbReference>
<dbReference type="RefSeq" id="WP_029638178.1">
    <property type="nucleotide sequence ID" value="NZ_JACJTA010000084.1"/>
</dbReference>